<dbReference type="Proteomes" id="UP000298616">
    <property type="component" value="Chromosome"/>
</dbReference>
<feature type="transmembrane region" description="Helical" evidence="1">
    <location>
        <begin position="33"/>
        <end position="56"/>
    </location>
</feature>
<feature type="transmembrane region" description="Helical" evidence="1">
    <location>
        <begin position="153"/>
        <end position="170"/>
    </location>
</feature>
<keyword evidence="1" id="KW-0812">Transmembrane</keyword>
<keyword evidence="3" id="KW-1185">Reference proteome</keyword>
<evidence type="ECO:0000313" key="3">
    <source>
        <dbReference type="Proteomes" id="UP000298616"/>
    </source>
</evidence>
<dbReference type="AlphaFoldDB" id="A0A4D7JL13"/>
<gene>
    <name evidence="2" type="ORF">DCC35_18465</name>
</gene>
<feature type="transmembrane region" description="Helical" evidence="1">
    <location>
        <begin position="76"/>
        <end position="101"/>
    </location>
</feature>
<sequence length="196" mass="22720">MIIYGVPFIFQILFAGFIIILAANDVEPDFQNLFLWFVLLPIFSLIPLLGSLGWYWSVGTGLQDKIPEKDQMSTGFFKITVIFPLIYFTLVLIGISVLASLNFLSGIEPGPEILFFIIPLHLFMAFCLFYNMYFVAKTYKSIELQRRATASEYLGEFFLIWFFFLGVWFIQPKINDLEKGENPFMPLAKIIRDYTK</sequence>
<accession>A0A4D7JL13</accession>
<name>A0A4D7JL13_9BACT</name>
<evidence type="ECO:0000256" key="1">
    <source>
        <dbReference type="SAM" id="Phobius"/>
    </source>
</evidence>
<feature type="transmembrane region" description="Helical" evidence="1">
    <location>
        <begin position="6"/>
        <end position="26"/>
    </location>
</feature>
<proteinExistence type="predicted"/>
<reference evidence="2 3" key="1">
    <citation type="submission" date="2018-04" db="EMBL/GenBank/DDBJ databases">
        <title>Complete genome uncultured novel isolate.</title>
        <authorList>
            <person name="Merlino G."/>
        </authorList>
    </citation>
    <scope>NUCLEOTIDE SEQUENCE [LARGE SCALE GENOMIC DNA]</scope>
    <source>
        <strain evidence="3">R1DC9</strain>
    </source>
</reference>
<keyword evidence="1" id="KW-1133">Transmembrane helix</keyword>
<evidence type="ECO:0000313" key="2">
    <source>
        <dbReference type="EMBL" id="QCK16569.1"/>
    </source>
</evidence>
<dbReference type="EMBL" id="CP028923">
    <property type="protein sequence ID" value="QCK16569.1"/>
    <property type="molecule type" value="Genomic_DNA"/>
</dbReference>
<dbReference type="KEGG" id="fpf:DCC35_18465"/>
<protein>
    <submittedName>
        <fullName evidence="2">Uncharacterized protein</fullName>
    </submittedName>
</protein>
<organism evidence="2 3">
    <name type="scientific">Mangrovivirga cuniculi</name>
    <dbReference type="NCBI Taxonomy" id="2715131"/>
    <lineage>
        <taxon>Bacteria</taxon>
        <taxon>Pseudomonadati</taxon>
        <taxon>Bacteroidota</taxon>
        <taxon>Cytophagia</taxon>
        <taxon>Cytophagales</taxon>
        <taxon>Mangrovivirgaceae</taxon>
        <taxon>Mangrovivirga</taxon>
    </lineage>
</organism>
<feature type="transmembrane region" description="Helical" evidence="1">
    <location>
        <begin position="113"/>
        <end position="133"/>
    </location>
</feature>
<keyword evidence="1" id="KW-0472">Membrane</keyword>